<proteinExistence type="predicted"/>
<dbReference type="Pfam" id="PF10545">
    <property type="entry name" value="MADF_DNA_bdg"/>
    <property type="match status" value="1"/>
</dbReference>
<reference evidence="3" key="1">
    <citation type="submission" date="2023-01" db="EMBL/GenBank/DDBJ databases">
        <title>Key to firefly adult light organ development and bioluminescence: homeobox transcription factors regulate luciferase expression and transportation to peroxisome.</title>
        <authorList>
            <person name="Fu X."/>
        </authorList>
    </citation>
    <scope>NUCLEOTIDE SEQUENCE [LARGE SCALE GENOMIC DNA]</scope>
</reference>
<name>A0AAN7Q7N4_9COLE</name>
<dbReference type="EMBL" id="JARPUR010000002">
    <property type="protein sequence ID" value="KAK4882260.1"/>
    <property type="molecule type" value="Genomic_DNA"/>
</dbReference>
<gene>
    <name evidence="2" type="ORF">RN001_005579</name>
</gene>
<evidence type="ECO:0000259" key="1">
    <source>
        <dbReference type="Pfam" id="PF10545"/>
    </source>
</evidence>
<evidence type="ECO:0000313" key="2">
    <source>
        <dbReference type="EMBL" id="KAK4882260.1"/>
    </source>
</evidence>
<dbReference type="AlphaFoldDB" id="A0AAN7Q7N4"/>
<organism evidence="2 3">
    <name type="scientific">Aquatica leii</name>
    <dbReference type="NCBI Taxonomy" id="1421715"/>
    <lineage>
        <taxon>Eukaryota</taxon>
        <taxon>Metazoa</taxon>
        <taxon>Ecdysozoa</taxon>
        <taxon>Arthropoda</taxon>
        <taxon>Hexapoda</taxon>
        <taxon>Insecta</taxon>
        <taxon>Pterygota</taxon>
        <taxon>Neoptera</taxon>
        <taxon>Endopterygota</taxon>
        <taxon>Coleoptera</taxon>
        <taxon>Polyphaga</taxon>
        <taxon>Elateriformia</taxon>
        <taxon>Elateroidea</taxon>
        <taxon>Lampyridae</taxon>
        <taxon>Luciolinae</taxon>
        <taxon>Aquatica</taxon>
    </lineage>
</organism>
<protein>
    <recommendedName>
        <fullName evidence="1">MADF domain-containing protein</fullName>
    </recommendedName>
</protein>
<feature type="domain" description="MADF" evidence="1">
    <location>
        <begin position="18"/>
        <end position="101"/>
    </location>
</feature>
<dbReference type="Proteomes" id="UP001353858">
    <property type="component" value="Unassembled WGS sequence"/>
</dbReference>
<keyword evidence="3" id="KW-1185">Reference proteome</keyword>
<accession>A0AAN7Q7N4</accession>
<sequence length="185" mass="21751">MSGDKRVFPWTRVLVEDLIILYEGQSLLYMTKMKDYKNKVKRHNVIQSIQYELVIKYPVECRNLTDQDVTKKVHLKKCISSGASADAYEPKLWCFDMLQFLNECDPVRESQSNIELSETPMYMDDGTNYMDDDVVFEGTLEELDGYGFLLFFRTIVTELRKVKDTAQVRILKKEIFIKIIDAQYE</sequence>
<evidence type="ECO:0000313" key="3">
    <source>
        <dbReference type="Proteomes" id="UP001353858"/>
    </source>
</evidence>
<dbReference type="InterPro" id="IPR006578">
    <property type="entry name" value="MADF-dom"/>
</dbReference>
<comment type="caution">
    <text evidence="2">The sequence shown here is derived from an EMBL/GenBank/DDBJ whole genome shotgun (WGS) entry which is preliminary data.</text>
</comment>